<dbReference type="Proteomes" id="UP001189429">
    <property type="component" value="Unassembled WGS sequence"/>
</dbReference>
<feature type="coiled-coil region" evidence="1">
    <location>
        <begin position="206"/>
        <end position="243"/>
    </location>
</feature>
<name>A0ABN9WKM9_9DINO</name>
<reference evidence="3" key="1">
    <citation type="submission" date="2023-10" db="EMBL/GenBank/DDBJ databases">
        <authorList>
            <person name="Chen Y."/>
            <person name="Shah S."/>
            <person name="Dougan E. K."/>
            <person name="Thang M."/>
            <person name="Chan C."/>
        </authorList>
    </citation>
    <scope>NUCLEOTIDE SEQUENCE [LARGE SCALE GENOMIC DNA]</scope>
</reference>
<comment type="caution">
    <text evidence="3">The sequence shown here is derived from an EMBL/GenBank/DDBJ whole genome shotgun (WGS) entry which is preliminary data.</text>
</comment>
<evidence type="ECO:0000313" key="4">
    <source>
        <dbReference type="Proteomes" id="UP001189429"/>
    </source>
</evidence>
<proteinExistence type="predicted"/>
<sequence>MLKQGLADEIKNGDKDMDDAKKGLAASQGAKATAEGDLAATSKDLQADQDAKATLHSNCMEKAEDFEAEVKSRGEELKALATAKKAIEEATAGAEEQSYSLFQTAAEASSTGSEVVRAVRRLAESYNSSSLAQLAMQVASTVRVTESSGEDPFAKVKGLITDMIETLEKEAAADAEHKAFCDKELGENEAKEQDKLAEIEKQTTKIDGWTASAAKLKAEVAALQKALADLASSQKEMDTIREKEKALYEKNKPEMEIGLEGVKTALKVLRDYYASDDKAHSSADGAAAGIVGLLEVCESDFSKNLAEIISTEEAAVAEYEEQTKANEVETAEKEQDVKYKTREAANLEKSTAEEKADRSGVQKELDAVQKVLKSLHAQCDETVTPYEEMKRRREAEIQGLKAALDILEGEAVLLQRKNHRAPSTLAHGARRRRARARCESGQRRCVTVTSGAKRIRVPRASLPGQATCASPGWPREAATSCDTDPCGSNRPQAF</sequence>
<gene>
    <name evidence="3" type="ORF">PCOR1329_LOCUS68259</name>
</gene>
<evidence type="ECO:0000313" key="3">
    <source>
        <dbReference type="EMBL" id="CAK0887090.1"/>
    </source>
</evidence>
<feature type="coiled-coil region" evidence="1">
    <location>
        <begin position="390"/>
        <end position="417"/>
    </location>
</feature>
<evidence type="ECO:0000256" key="2">
    <source>
        <dbReference type="SAM" id="MobiDB-lite"/>
    </source>
</evidence>
<keyword evidence="4" id="KW-1185">Reference proteome</keyword>
<evidence type="ECO:0000256" key="1">
    <source>
        <dbReference type="SAM" id="Coils"/>
    </source>
</evidence>
<dbReference type="EMBL" id="CAUYUJ010018893">
    <property type="protein sequence ID" value="CAK0887090.1"/>
    <property type="molecule type" value="Genomic_DNA"/>
</dbReference>
<feature type="region of interest" description="Disordered" evidence="2">
    <location>
        <begin position="1"/>
        <end position="37"/>
    </location>
</feature>
<feature type="region of interest" description="Disordered" evidence="2">
    <location>
        <begin position="463"/>
        <end position="494"/>
    </location>
</feature>
<feature type="region of interest" description="Disordered" evidence="2">
    <location>
        <begin position="342"/>
        <end position="361"/>
    </location>
</feature>
<accession>A0ABN9WKM9</accession>
<feature type="compositionally biased region" description="Basic and acidic residues" evidence="2">
    <location>
        <begin position="1"/>
        <end position="22"/>
    </location>
</feature>
<organism evidence="3 4">
    <name type="scientific">Prorocentrum cordatum</name>
    <dbReference type="NCBI Taxonomy" id="2364126"/>
    <lineage>
        <taxon>Eukaryota</taxon>
        <taxon>Sar</taxon>
        <taxon>Alveolata</taxon>
        <taxon>Dinophyceae</taxon>
        <taxon>Prorocentrales</taxon>
        <taxon>Prorocentraceae</taxon>
        <taxon>Prorocentrum</taxon>
    </lineage>
</organism>
<keyword evidence="1" id="KW-0175">Coiled coil</keyword>
<protein>
    <submittedName>
        <fullName evidence="3">Uncharacterized protein</fullName>
    </submittedName>
</protein>